<organism evidence="3 4">
    <name type="scientific">Salinibacter ruber</name>
    <dbReference type="NCBI Taxonomy" id="146919"/>
    <lineage>
        <taxon>Bacteria</taxon>
        <taxon>Pseudomonadati</taxon>
        <taxon>Rhodothermota</taxon>
        <taxon>Rhodothermia</taxon>
        <taxon>Rhodothermales</taxon>
        <taxon>Salinibacteraceae</taxon>
        <taxon>Salinibacter</taxon>
    </lineage>
</organism>
<keyword evidence="3" id="KW-0540">Nuclease</keyword>
<evidence type="ECO:0000313" key="3">
    <source>
        <dbReference type="EMBL" id="MCS3679375.1"/>
    </source>
</evidence>
<reference evidence="3" key="1">
    <citation type="submission" date="2022-08" db="EMBL/GenBank/DDBJ databases">
        <title>Genomic Encyclopedia of Type Strains, Phase V (KMG-V): Genome sequencing to study the core and pangenomes of soil and plant-associated prokaryotes.</title>
        <authorList>
            <person name="Whitman W."/>
        </authorList>
    </citation>
    <scope>NUCLEOTIDE SEQUENCE</scope>
    <source>
        <strain evidence="3">0</strain>
    </source>
</reference>
<dbReference type="RefSeq" id="WP_259081163.1">
    <property type="nucleotide sequence ID" value="NZ_JANUAU010000020.1"/>
</dbReference>
<evidence type="ECO:0000313" key="4">
    <source>
        <dbReference type="Proteomes" id="UP001155027"/>
    </source>
</evidence>
<feature type="transmembrane region" description="Helical" evidence="2">
    <location>
        <begin position="168"/>
        <end position="194"/>
    </location>
</feature>
<accession>A0A9X2Q7V9</accession>
<comment type="caution">
    <text evidence="3">The sequence shown here is derived from an EMBL/GenBank/DDBJ whole genome shotgun (WGS) entry which is preliminary data.</text>
</comment>
<dbReference type="AlphaFoldDB" id="A0A9X2Q7V9"/>
<protein>
    <submittedName>
        <fullName evidence="3">DNA repair exonuclease SbcCD ATPase subunit</fullName>
    </submittedName>
</protein>
<keyword evidence="3" id="KW-0269">Exonuclease</keyword>
<keyword evidence="2" id="KW-1133">Transmembrane helix</keyword>
<proteinExistence type="predicted"/>
<evidence type="ECO:0000256" key="1">
    <source>
        <dbReference type="SAM" id="MobiDB-lite"/>
    </source>
</evidence>
<dbReference type="EMBL" id="JANUAU010000020">
    <property type="protein sequence ID" value="MCS3679375.1"/>
    <property type="molecule type" value="Genomic_DNA"/>
</dbReference>
<dbReference type="GO" id="GO:0004527">
    <property type="term" value="F:exonuclease activity"/>
    <property type="evidence" value="ECO:0007669"/>
    <property type="project" value="UniProtKB-KW"/>
</dbReference>
<name>A0A9X2Q7V9_9BACT</name>
<dbReference type="Proteomes" id="UP001155027">
    <property type="component" value="Unassembled WGS sequence"/>
</dbReference>
<gene>
    <name evidence="3" type="ORF">GGP71_003326</name>
</gene>
<keyword evidence="3" id="KW-0378">Hydrolase</keyword>
<keyword evidence="2" id="KW-0812">Transmembrane</keyword>
<sequence>MSLREEMDGAAEKGEQVEKNRERAEENREKIEALENMLEKKLEEKIEGLKDEVSQTVKEELQRAQAKRSETSSLEERVSGVEKAITSVGNRLDQGVELREAEDLRRKIGRFVTLADLKTSQEESLNSAMGRLQDWKIQAEGEIKDLKNKLASGVRTIQDSAETISTGAWWSLATGMVGGLVGVMMLALLSWGGYPILPQEARMTPSEISRVERSRYLDRAVEEMTEEEYDQYQTLLKKVGKRVGEPQD</sequence>
<keyword evidence="2" id="KW-0472">Membrane</keyword>
<feature type="region of interest" description="Disordered" evidence="1">
    <location>
        <begin position="1"/>
        <end position="30"/>
    </location>
</feature>
<evidence type="ECO:0000256" key="2">
    <source>
        <dbReference type="SAM" id="Phobius"/>
    </source>
</evidence>